<reference evidence="3" key="1">
    <citation type="submission" date="2025-08" db="UniProtKB">
        <authorList>
            <consortium name="RefSeq"/>
        </authorList>
    </citation>
    <scope>IDENTIFICATION</scope>
</reference>
<keyword evidence="1" id="KW-1133">Transmembrane helix</keyword>
<dbReference type="KEGG" id="goe:100905051"/>
<dbReference type="AlphaFoldDB" id="A0AAJ6VYF8"/>
<evidence type="ECO:0000313" key="2">
    <source>
        <dbReference type="Proteomes" id="UP000694867"/>
    </source>
</evidence>
<dbReference type="Proteomes" id="UP000694867">
    <property type="component" value="Unplaced"/>
</dbReference>
<name>A0AAJ6VYF8_9ACAR</name>
<evidence type="ECO:0000256" key="1">
    <source>
        <dbReference type="SAM" id="Phobius"/>
    </source>
</evidence>
<sequence length="199" mass="22804">MARALFPEEQSSIDYKVVETDFRRRKHLVRFVLFAVLVVVLVVALAVSVARSRETGVHEDDLDPVSSIAPLTEEVRLRPDLGENYTNAENTEKWTSYLRFEEPAPLPPMLLTTDSQKIEFSLPSYKNSTLCIEVHPHKYCLLLLYRNQPLGMGLSERAEPPRFGRLEKNLRASSALYDLDAGFVYEYCRDLPVVPMMQQ</sequence>
<accession>A0AAJ6VYF8</accession>
<feature type="transmembrane region" description="Helical" evidence="1">
    <location>
        <begin position="31"/>
        <end position="50"/>
    </location>
</feature>
<dbReference type="GeneID" id="100905051"/>
<protein>
    <submittedName>
        <fullName evidence="3">Uncharacterized protein LOC100905051</fullName>
    </submittedName>
</protein>
<dbReference type="RefSeq" id="XP_003744306.1">
    <property type="nucleotide sequence ID" value="XM_003744258.2"/>
</dbReference>
<evidence type="ECO:0000313" key="3">
    <source>
        <dbReference type="RefSeq" id="XP_003744306.1"/>
    </source>
</evidence>
<proteinExistence type="predicted"/>
<keyword evidence="2" id="KW-1185">Reference proteome</keyword>
<gene>
    <name evidence="3" type="primary">LOC100905051</name>
</gene>
<organism evidence="2 3">
    <name type="scientific">Galendromus occidentalis</name>
    <name type="common">western predatory mite</name>
    <dbReference type="NCBI Taxonomy" id="34638"/>
    <lineage>
        <taxon>Eukaryota</taxon>
        <taxon>Metazoa</taxon>
        <taxon>Ecdysozoa</taxon>
        <taxon>Arthropoda</taxon>
        <taxon>Chelicerata</taxon>
        <taxon>Arachnida</taxon>
        <taxon>Acari</taxon>
        <taxon>Parasitiformes</taxon>
        <taxon>Mesostigmata</taxon>
        <taxon>Gamasina</taxon>
        <taxon>Phytoseioidea</taxon>
        <taxon>Phytoseiidae</taxon>
        <taxon>Typhlodrominae</taxon>
        <taxon>Galendromus</taxon>
    </lineage>
</organism>
<keyword evidence="1" id="KW-0812">Transmembrane</keyword>
<keyword evidence="1" id="KW-0472">Membrane</keyword>